<reference evidence="4" key="1">
    <citation type="journal article" date="2023" name="Science">
        <title>Genome structures resolve the early diversification of teleost fishes.</title>
        <authorList>
            <person name="Parey E."/>
            <person name="Louis A."/>
            <person name="Montfort J."/>
            <person name="Bouchez O."/>
            <person name="Roques C."/>
            <person name="Iampietro C."/>
            <person name="Lluch J."/>
            <person name="Castinel A."/>
            <person name="Donnadieu C."/>
            <person name="Desvignes T."/>
            <person name="Floi Bucao C."/>
            <person name="Jouanno E."/>
            <person name="Wen M."/>
            <person name="Mejri S."/>
            <person name="Dirks R."/>
            <person name="Jansen H."/>
            <person name="Henkel C."/>
            <person name="Chen W.J."/>
            <person name="Zahm M."/>
            <person name="Cabau C."/>
            <person name="Klopp C."/>
            <person name="Thompson A.W."/>
            <person name="Robinson-Rechavi M."/>
            <person name="Braasch I."/>
            <person name="Lecointre G."/>
            <person name="Bobe J."/>
            <person name="Postlethwait J.H."/>
            <person name="Berthelot C."/>
            <person name="Roest Crollius H."/>
            <person name="Guiguen Y."/>
        </authorList>
    </citation>
    <scope>NUCLEOTIDE SEQUENCE</scope>
    <source>
        <strain evidence="4">NC1722</strain>
    </source>
</reference>
<keyword evidence="2" id="KW-1133">Transmembrane helix</keyword>
<dbReference type="EMBL" id="JAINUG010000056">
    <property type="protein sequence ID" value="KAJ8403728.1"/>
    <property type="molecule type" value="Genomic_DNA"/>
</dbReference>
<dbReference type="Gene3D" id="1.10.287.770">
    <property type="entry name" value="YojJ-like"/>
    <property type="match status" value="1"/>
</dbReference>
<feature type="compositionally biased region" description="Basic and acidic residues" evidence="1">
    <location>
        <begin position="109"/>
        <end position="123"/>
    </location>
</feature>
<gene>
    <name evidence="4" type="ORF">AAFF_G00345960</name>
</gene>
<keyword evidence="3" id="KW-0732">Signal</keyword>
<name>A0AAD7SK24_9TELE</name>
<dbReference type="GO" id="GO:0007166">
    <property type="term" value="P:cell surface receptor signaling pathway"/>
    <property type="evidence" value="ECO:0007669"/>
    <property type="project" value="TreeGrafter"/>
</dbReference>
<dbReference type="GO" id="GO:0004888">
    <property type="term" value="F:transmembrane signaling receptor activity"/>
    <property type="evidence" value="ECO:0007669"/>
    <property type="project" value="TreeGrafter"/>
</dbReference>
<keyword evidence="2" id="KW-0472">Membrane</keyword>
<dbReference type="AlphaFoldDB" id="A0AAD7SK24"/>
<accession>A0AAD7SK24</accession>
<dbReference type="PANTHER" id="PTHR10570">
    <property type="entry name" value="T-CELL SURFACE GLYCOPROTEIN CD3 GAMMA CHAIN / DELTA CHAIN"/>
    <property type="match status" value="1"/>
</dbReference>
<dbReference type="GO" id="GO:0045059">
    <property type="term" value="P:positive thymic T cell selection"/>
    <property type="evidence" value="ECO:0007669"/>
    <property type="project" value="TreeGrafter"/>
</dbReference>
<feature type="region of interest" description="Disordered" evidence="1">
    <location>
        <begin position="78"/>
        <end position="123"/>
    </location>
</feature>
<dbReference type="Proteomes" id="UP001221898">
    <property type="component" value="Unassembled WGS sequence"/>
</dbReference>
<evidence type="ECO:0000313" key="5">
    <source>
        <dbReference type="Proteomes" id="UP001221898"/>
    </source>
</evidence>
<dbReference type="GO" id="GO:0009897">
    <property type="term" value="C:external side of plasma membrane"/>
    <property type="evidence" value="ECO:0007669"/>
    <property type="project" value="TreeGrafter"/>
</dbReference>
<feature type="transmembrane region" description="Helical" evidence="2">
    <location>
        <begin position="50"/>
        <end position="72"/>
    </location>
</feature>
<proteinExistence type="predicted"/>
<dbReference type="GO" id="GO:0042105">
    <property type="term" value="C:alpha-beta T cell receptor complex"/>
    <property type="evidence" value="ECO:0007669"/>
    <property type="project" value="TreeGrafter"/>
</dbReference>
<protein>
    <submittedName>
        <fullName evidence="4">Uncharacterized protein</fullName>
    </submittedName>
</protein>
<comment type="caution">
    <text evidence="4">The sequence shown here is derived from an EMBL/GenBank/DDBJ whole genome shotgun (WGS) entry which is preliminary data.</text>
</comment>
<evidence type="ECO:0000256" key="3">
    <source>
        <dbReference type="SAM" id="SignalP"/>
    </source>
</evidence>
<organism evidence="4 5">
    <name type="scientific">Aldrovandia affinis</name>
    <dbReference type="NCBI Taxonomy" id="143900"/>
    <lineage>
        <taxon>Eukaryota</taxon>
        <taxon>Metazoa</taxon>
        <taxon>Chordata</taxon>
        <taxon>Craniata</taxon>
        <taxon>Vertebrata</taxon>
        <taxon>Euteleostomi</taxon>
        <taxon>Actinopterygii</taxon>
        <taxon>Neopterygii</taxon>
        <taxon>Teleostei</taxon>
        <taxon>Notacanthiformes</taxon>
        <taxon>Halosauridae</taxon>
        <taxon>Aldrovandia</taxon>
    </lineage>
</organism>
<feature type="compositionally biased region" description="Polar residues" evidence="1">
    <location>
        <begin position="79"/>
        <end position="104"/>
    </location>
</feature>
<feature type="chain" id="PRO_5042060687" evidence="3">
    <location>
        <begin position="21"/>
        <end position="123"/>
    </location>
</feature>
<keyword evidence="2" id="KW-0812">Transmembrane</keyword>
<sequence>MERRSAYLAVLMVVLTLASSEDKDLKYLESKIYVKFRTCDNCIDLEAGTLAGIIVGEVMATALIGVAVYLLASHPQGKTYRQSNNASDRQNLIPNQQNDTTYQPLSHGHSSEYSHLEPRRARR</sequence>
<evidence type="ECO:0000313" key="4">
    <source>
        <dbReference type="EMBL" id="KAJ8403728.1"/>
    </source>
</evidence>
<dbReference type="PANTHER" id="PTHR10570:SF8">
    <property type="entry name" value="T-CELL SURFACE GLYCOPROTEIN CD3 GAMMA CHAIN"/>
    <property type="match status" value="1"/>
</dbReference>
<evidence type="ECO:0000256" key="1">
    <source>
        <dbReference type="SAM" id="MobiDB-lite"/>
    </source>
</evidence>
<feature type="signal peptide" evidence="3">
    <location>
        <begin position="1"/>
        <end position="20"/>
    </location>
</feature>
<dbReference type="InterPro" id="IPR015484">
    <property type="entry name" value="CD3_esu/gsu/dsu"/>
</dbReference>
<evidence type="ECO:0000256" key="2">
    <source>
        <dbReference type="SAM" id="Phobius"/>
    </source>
</evidence>
<keyword evidence="5" id="KW-1185">Reference proteome</keyword>